<evidence type="ECO:0000256" key="2">
    <source>
        <dbReference type="ARBA" id="ARBA00022857"/>
    </source>
</evidence>
<dbReference type="GO" id="GO:0016020">
    <property type="term" value="C:membrane"/>
    <property type="evidence" value="ECO:0007669"/>
    <property type="project" value="TreeGrafter"/>
</dbReference>
<evidence type="ECO:0000256" key="1">
    <source>
        <dbReference type="ARBA" id="ARBA00006484"/>
    </source>
</evidence>
<keyword evidence="3" id="KW-0560">Oxidoreductase</keyword>
<name>A0A7S2KUU2_9DINO</name>
<dbReference type="Pfam" id="PF00106">
    <property type="entry name" value="adh_short"/>
    <property type="match status" value="1"/>
</dbReference>
<dbReference type="PANTHER" id="PTHR43490">
    <property type="entry name" value="(+)-NEOMENTHOL DEHYDROGENASE"/>
    <property type="match status" value="1"/>
</dbReference>
<dbReference type="AlphaFoldDB" id="A0A7S2KUU2"/>
<accession>A0A7S2KUU2</accession>
<evidence type="ECO:0000256" key="4">
    <source>
        <dbReference type="RuleBase" id="RU000363"/>
    </source>
</evidence>
<dbReference type="Gene3D" id="3.40.50.720">
    <property type="entry name" value="NAD(P)-binding Rossmann-like Domain"/>
    <property type="match status" value="1"/>
</dbReference>
<protein>
    <submittedName>
        <fullName evidence="6">Uncharacterized protein</fullName>
    </submittedName>
</protein>
<organism evidence="6">
    <name type="scientific">Zooxanthella nutricula</name>
    <dbReference type="NCBI Taxonomy" id="1333877"/>
    <lineage>
        <taxon>Eukaryota</taxon>
        <taxon>Sar</taxon>
        <taxon>Alveolata</taxon>
        <taxon>Dinophyceae</taxon>
        <taxon>Peridiniales</taxon>
        <taxon>Peridiniales incertae sedis</taxon>
        <taxon>Zooxanthella</taxon>
    </lineage>
</organism>
<dbReference type="PRINTS" id="PR00080">
    <property type="entry name" value="SDRFAMILY"/>
</dbReference>
<dbReference type="InterPro" id="IPR002347">
    <property type="entry name" value="SDR_fam"/>
</dbReference>
<dbReference type="GO" id="GO:0016491">
    <property type="term" value="F:oxidoreductase activity"/>
    <property type="evidence" value="ECO:0007669"/>
    <property type="project" value="UniProtKB-KW"/>
</dbReference>
<sequence>MALAAGDGRRVLVTGGNKGIGWALCRQLVAEKGFQVLLASRDGKRGEAAVQSIVDQHPECAGKIRALELDVSSGPSVAAAAEEVAKEFGATPAPLYGIVNNAGVGFGMSMADTLEVNAYGTKRVCDAFLPLLDQKGGRIVNTASASGPMFLSGCDDAGARRLLTSQDVQWKDLDGYMREAVQSPGDRQPYGLSKACVNAYTMLLAREQPDLKVNSMTPGFILTDITRGMGASKSPEEGTKAALHCLMGELEGNGRYYGSDAVRSPLHKYRNPGDPPYTGE</sequence>
<comment type="similarity">
    <text evidence="1 4">Belongs to the short-chain dehydrogenases/reductases (SDR) family.</text>
</comment>
<gene>
    <name evidence="6" type="ORF">BRAN1462_LOCUS33067</name>
</gene>
<evidence type="ECO:0000313" key="6">
    <source>
        <dbReference type="EMBL" id="CAD9586460.1"/>
    </source>
</evidence>
<reference evidence="6" key="1">
    <citation type="submission" date="2021-01" db="EMBL/GenBank/DDBJ databases">
        <authorList>
            <person name="Corre E."/>
            <person name="Pelletier E."/>
            <person name="Niang G."/>
            <person name="Scheremetjew M."/>
            <person name="Finn R."/>
            <person name="Kale V."/>
            <person name="Holt S."/>
            <person name="Cochrane G."/>
            <person name="Meng A."/>
            <person name="Brown T."/>
            <person name="Cohen L."/>
        </authorList>
    </citation>
    <scope>NUCLEOTIDE SEQUENCE</scope>
    <source>
        <strain evidence="6">RCC3387</strain>
    </source>
</reference>
<evidence type="ECO:0000256" key="3">
    <source>
        <dbReference type="ARBA" id="ARBA00023002"/>
    </source>
</evidence>
<dbReference type="InterPro" id="IPR036291">
    <property type="entry name" value="NAD(P)-bd_dom_sf"/>
</dbReference>
<dbReference type="PANTHER" id="PTHR43490:SF99">
    <property type="entry name" value="SHORT-CHAIN DEHYDROGENASE_REDUCTASE"/>
    <property type="match status" value="1"/>
</dbReference>
<dbReference type="PRINTS" id="PR00081">
    <property type="entry name" value="GDHRDH"/>
</dbReference>
<keyword evidence="2" id="KW-0521">NADP</keyword>
<proteinExistence type="inferred from homology"/>
<dbReference type="SUPFAM" id="SSF51735">
    <property type="entry name" value="NAD(P)-binding Rossmann-fold domains"/>
    <property type="match status" value="1"/>
</dbReference>
<feature type="region of interest" description="Disordered" evidence="5">
    <location>
        <begin position="261"/>
        <end position="280"/>
    </location>
</feature>
<evidence type="ECO:0000256" key="5">
    <source>
        <dbReference type="SAM" id="MobiDB-lite"/>
    </source>
</evidence>
<dbReference type="EMBL" id="HBGW01052077">
    <property type="protein sequence ID" value="CAD9586460.1"/>
    <property type="molecule type" value="Transcribed_RNA"/>
</dbReference>